<evidence type="ECO:0000313" key="2">
    <source>
        <dbReference type="WBParaSite" id="maker-uti_cns_0002237-snap-gene-0.2-mRNA-1"/>
    </source>
</evidence>
<protein>
    <submittedName>
        <fullName evidence="2">AAA_lid_11 domain-containing protein</fullName>
    </submittedName>
</protein>
<evidence type="ECO:0000313" key="1">
    <source>
        <dbReference type="Proteomes" id="UP000095280"/>
    </source>
</evidence>
<name>A0A1I8GKG1_9PLAT</name>
<organism evidence="1 2">
    <name type="scientific">Macrostomum lignano</name>
    <dbReference type="NCBI Taxonomy" id="282301"/>
    <lineage>
        <taxon>Eukaryota</taxon>
        <taxon>Metazoa</taxon>
        <taxon>Spiralia</taxon>
        <taxon>Lophotrochozoa</taxon>
        <taxon>Platyhelminthes</taxon>
        <taxon>Rhabditophora</taxon>
        <taxon>Macrostomorpha</taxon>
        <taxon>Macrostomida</taxon>
        <taxon>Macrostomidae</taxon>
        <taxon>Macrostomum</taxon>
    </lineage>
</organism>
<reference evidence="2" key="1">
    <citation type="submission" date="2016-11" db="UniProtKB">
        <authorList>
            <consortium name="WormBaseParasite"/>
        </authorList>
    </citation>
    <scope>IDENTIFICATION</scope>
</reference>
<dbReference type="Proteomes" id="UP000095280">
    <property type="component" value="Unplaced"/>
</dbReference>
<dbReference type="WBParaSite" id="maker-uti_cns_0002237-snap-gene-0.2-mRNA-1">
    <property type="protein sequence ID" value="maker-uti_cns_0002237-snap-gene-0.2-mRNA-1"/>
    <property type="gene ID" value="maker-uti_cns_0002237-snap-gene-0.2"/>
</dbReference>
<keyword evidence="1" id="KW-1185">Reference proteome</keyword>
<dbReference type="AlphaFoldDB" id="A0A1I8GKG1"/>
<dbReference type="PROSITE" id="PS51257">
    <property type="entry name" value="PROKAR_LIPOPROTEIN"/>
    <property type="match status" value="1"/>
</dbReference>
<proteinExistence type="predicted"/>
<sequence length="121" mass="13598">MFSVRNRLMVSDECGLSNEYLGCLNALVATGCVGRVAELRFQDVAPYLLGSADCRDRYDFARPAFAFAYDNPTCVPRFQEMLQKIRDDFLNAVGDPFVRGPYPYPILMSGSSQILRNKICP</sequence>
<accession>A0A1I8GKG1</accession>